<reference evidence="1 2" key="1">
    <citation type="submission" date="2019-08" db="EMBL/GenBank/DDBJ databases">
        <title>Whole genome of Aphis craccivora.</title>
        <authorList>
            <person name="Voronova N.V."/>
            <person name="Shulinski R.S."/>
            <person name="Bandarenka Y.V."/>
            <person name="Zhorov D.G."/>
            <person name="Warner D."/>
        </authorList>
    </citation>
    <scope>NUCLEOTIDE SEQUENCE [LARGE SCALE GENOMIC DNA]</scope>
    <source>
        <strain evidence="1">180601</strain>
        <tissue evidence="1">Whole Body</tissue>
    </source>
</reference>
<protein>
    <submittedName>
        <fullName evidence="1">Uncharacterized protein</fullName>
    </submittedName>
</protein>
<name>A0A6G0ZBN5_APHCR</name>
<dbReference type="AlphaFoldDB" id="A0A6G0ZBN5"/>
<gene>
    <name evidence="1" type="ORF">FWK35_00004394</name>
</gene>
<evidence type="ECO:0000313" key="1">
    <source>
        <dbReference type="EMBL" id="KAF0768052.1"/>
    </source>
</evidence>
<keyword evidence="2" id="KW-1185">Reference proteome</keyword>
<accession>A0A6G0ZBN5</accession>
<evidence type="ECO:0000313" key="2">
    <source>
        <dbReference type="Proteomes" id="UP000478052"/>
    </source>
</evidence>
<comment type="caution">
    <text evidence="1">The sequence shown here is derived from an EMBL/GenBank/DDBJ whole genome shotgun (WGS) entry which is preliminary data.</text>
</comment>
<dbReference type="Proteomes" id="UP000478052">
    <property type="component" value="Unassembled WGS sequence"/>
</dbReference>
<sequence length="121" mass="13613">MRKLKAAPHPVYECCRRNVTSAKNDTRNLRVVRSLKSVAAGARGDSCHADLRGRARSLSKNKYKRNTADGRRRASHKSARLINTARCNGTSCLLRTRDASVSQYYLNLPFYAFSYGHVPVQ</sequence>
<organism evidence="1 2">
    <name type="scientific">Aphis craccivora</name>
    <name type="common">Cowpea aphid</name>
    <dbReference type="NCBI Taxonomy" id="307492"/>
    <lineage>
        <taxon>Eukaryota</taxon>
        <taxon>Metazoa</taxon>
        <taxon>Ecdysozoa</taxon>
        <taxon>Arthropoda</taxon>
        <taxon>Hexapoda</taxon>
        <taxon>Insecta</taxon>
        <taxon>Pterygota</taxon>
        <taxon>Neoptera</taxon>
        <taxon>Paraneoptera</taxon>
        <taxon>Hemiptera</taxon>
        <taxon>Sternorrhyncha</taxon>
        <taxon>Aphidomorpha</taxon>
        <taxon>Aphidoidea</taxon>
        <taxon>Aphididae</taxon>
        <taxon>Aphidini</taxon>
        <taxon>Aphis</taxon>
        <taxon>Aphis</taxon>
    </lineage>
</organism>
<dbReference type="EMBL" id="VUJU01000848">
    <property type="protein sequence ID" value="KAF0768052.1"/>
    <property type="molecule type" value="Genomic_DNA"/>
</dbReference>
<proteinExistence type="predicted"/>